<evidence type="ECO:0000313" key="4">
    <source>
        <dbReference type="Proteomes" id="UP000516380"/>
    </source>
</evidence>
<organism evidence="3 4">
    <name type="scientific">Mycobacterium kansasii</name>
    <dbReference type="NCBI Taxonomy" id="1768"/>
    <lineage>
        <taxon>Bacteria</taxon>
        <taxon>Bacillati</taxon>
        <taxon>Actinomycetota</taxon>
        <taxon>Actinomycetes</taxon>
        <taxon>Mycobacteriales</taxon>
        <taxon>Mycobacteriaceae</taxon>
        <taxon>Mycobacterium</taxon>
    </lineage>
</organism>
<dbReference type="AlphaFoldDB" id="A0A7G1IFA5"/>
<dbReference type="GO" id="GO:0006777">
    <property type="term" value="P:Mo-molybdopterin cofactor biosynthetic process"/>
    <property type="evidence" value="ECO:0007669"/>
    <property type="project" value="UniProtKB-KW"/>
</dbReference>
<dbReference type="Proteomes" id="UP000516380">
    <property type="component" value="Chromosome"/>
</dbReference>
<evidence type="ECO:0000256" key="2">
    <source>
        <dbReference type="ARBA" id="ARBA00023150"/>
    </source>
</evidence>
<proteinExistence type="predicted"/>
<accession>A0A7G1IFA5</accession>
<dbReference type="PANTHER" id="PTHR30592:SF1">
    <property type="entry name" value="SULFUR CARRIER PROTEIN FDHD"/>
    <property type="match status" value="1"/>
</dbReference>
<evidence type="ECO:0000313" key="3">
    <source>
        <dbReference type="EMBL" id="BCI89721.1"/>
    </source>
</evidence>
<dbReference type="InterPro" id="IPR016193">
    <property type="entry name" value="Cytidine_deaminase-like"/>
</dbReference>
<dbReference type="GO" id="GO:0016783">
    <property type="term" value="F:sulfurtransferase activity"/>
    <property type="evidence" value="ECO:0007669"/>
    <property type="project" value="InterPro"/>
</dbReference>
<dbReference type="Gene3D" id="3.40.140.10">
    <property type="entry name" value="Cytidine Deaminase, domain 2"/>
    <property type="match status" value="1"/>
</dbReference>
<dbReference type="PANTHER" id="PTHR30592">
    <property type="entry name" value="FORMATE DEHYDROGENASE"/>
    <property type="match status" value="1"/>
</dbReference>
<dbReference type="InterPro" id="IPR003786">
    <property type="entry name" value="FdhD"/>
</dbReference>
<protein>
    <recommendedName>
        <fullName evidence="5">Formate dehydrogenase family accessory protein FdhD</fullName>
    </recommendedName>
</protein>
<evidence type="ECO:0008006" key="5">
    <source>
        <dbReference type="Google" id="ProtNLM"/>
    </source>
</evidence>
<keyword evidence="2" id="KW-0501">Molybdenum cofactor biosynthesis</keyword>
<keyword evidence="4" id="KW-1185">Reference proteome</keyword>
<name>A0A7G1IFA5_MYCKA</name>
<reference evidence="3 4" key="1">
    <citation type="submission" date="2020-07" db="EMBL/GenBank/DDBJ databases">
        <title>Mycobacterium kansasii (former subtype) with zoonotic potential isolated from diseased indoor pet cat, Japan.</title>
        <authorList>
            <person name="Fukano H."/>
            <person name="Terazono T."/>
            <person name="Hoshino Y."/>
        </authorList>
    </citation>
    <scope>NUCLEOTIDE SEQUENCE [LARGE SCALE GENOMIC DNA]</scope>
    <source>
        <strain evidence="3 4">Kuro-I</strain>
    </source>
</reference>
<evidence type="ECO:0000256" key="1">
    <source>
        <dbReference type="ARBA" id="ARBA00022490"/>
    </source>
</evidence>
<sequence>MFASTGGLHAAALFGVDGTIFAVREDIGRHNAVDKVIGWALQQDRVPLAASALLVSGRASFELTQKAVMAGIPVLAAVSAPSSLAVSLAEESGITLVAFLREDSMNVYTRPDRIT</sequence>
<dbReference type="Pfam" id="PF02634">
    <property type="entry name" value="FdhD-NarQ"/>
    <property type="match status" value="1"/>
</dbReference>
<keyword evidence="1" id="KW-0963">Cytoplasm</keyword>
<dbReference type="SUPFAM" id="SSF53927">
    <property type="entry name" value="Cytidine deaminase-like"/>
    <property type="match status" value="1"/>
</dbReference>
<dbReference type="EMBL" id="AP023343">
    <property type="protein sequence ID" value="BCI89721.1"/>
    <property type="molecule type" value="Genomic_DNA"/>
</dbReference>
<gene>
    <name evidence="3" type="ORF">NIIDMKKI_49270</name>
</gene>